<feature type="region of interest" description="Disordered" evidence="5">
    <location>
        <begin position="655"/>
        <end position="694"/>
    </location>
</feature>
<feature type="compositionally biased region" description="Low complexity" evidence="5">
    <location>
        <begin position="28"/>
        <end position="46"/>
    </location>
</feature>
<dbReference type="InterPro" id="IPR017455">
    <property type="entry name" value="Znf_FYVE-rel"/>
</dbReference>
<evidence type="ECO:0000256" key="1">
    <source>
        <dbReference type="ARBA" id="ARBA00022723"/>
    </source>
</evidence>
<dbReference type="Pfam" id="PF01363">
    <property type="entry name" value="FYVE"/>
    <property type="match status" value="1"/>
</dbReference>
<dbReference type="GO" id="GO:0032266">
    <property type="term" value="F:phosphatidylinositol-3-phosphate binding"/>
    <property type="evidence" value="ECO:0007669"/>
    <property type="project" value="UniProtKB-ARBA"/>
</dbReference>
<proteinExistence type="predicted"/>
<feature type="compositionally biased region" description="Polar residues" evidence="5">
    <location>
        <begin position="127"/>
        <end position="140"/>
    </location>
</feature>
<feature type="compositionally biased region" description="Pro residues" evidence="5">
    <location>
        <begin position="413"/>
        <end position="430"/>
    </location>
</feature>
<feature type="region of interest" description="Disordered" evidence="5">
    <location>
        <begin position="495"/>
        <end position="522"/>
    </location>
</feature>
<feature type="region of interest" description="Disordered" evidence="5">
    <location>
        <begin position="461"/>
        <end position="483"/>
    </location>
</feature>
<protein>
    <submittedName>
        <fullName evidence="7">Pib2 protein</fullName>
    </submittedName>
</protein>
<keyword evidence="8" id="KW-1185">Reference proteome</keyword>
<dbReference type="GO" id="GO:0016197">
    <property type="term" value="P:endosomal transport"/>
    <property type="evidence" value="ECO:0007669"/>
    <property type="project" value="TreeGrafter"/>
</dbReference>
<evidence type="ECO:0000313" key="8">
    <source>
        <dbReference type="Proteomes" id="UP001377567"/>
    </source>
</evidence>
<dbReference type="InterPro" id="IPR013083">
    <property type="entry name" value="Znf_RING/FYVE/PHD"/>
</dbReference>
<dbReference type="AlphaFoldDB" id="A0AAV5S412"/>
<feature type="compositionally biased region" description="Polar residues" evidence="5">
    <location>
        <begin position="1"/>
        <end position="16"/>
    </location>
</feature>
<keyword evidence="3" id="KW-0862">Zinc</keyword>
<dbReference type="GO" id="GO:0031901">
    <property type="term" value="C:early endosome membrane"/>
    <property type="evidence" value="ECO:0007669"/>
    <property type="project" value="TreeGrafter"/>
</dbReference>
<reference evidence="7 8" key="1">
    <citation type="journal article" date="2023" name="Elife">
        <title>Identification of key yeast species and microbe-microbe interactions impacting larval growth of Drosophila in the wild.</title>
        <authorList>
            <person name="Mure A."/>
            <person name="Sugiura Y."/>
            <person name="Maeda R."/>
            <person name="Honda K."/>
            <person name="Sakurai N."/>
            <person name="Takahashi Y."/>
            <person name="Watada M."/>
            <person name="Katoh T."/>
            <person name="Gotoh A."/>
            <person name="Gotoh Y."/>
            <person name="Taniguchi I."/>
            <person name="Nakamura K."/>
            <person name="Hayashi T."/>
            <person name="Katayama T."/>
            <person name="Uemura T."/>
            <person name="Hattori Y."/>
        </authorList>
    </citation>
    <scope>NUCLEOTIDE SEQUENCE [LARGE SCALE GENOMIC DNA]</scope>
    <source>
        <strain evidence="7 8">KH-74</strain>
    </source>
</reference>
<dbReference type="PANTHER" id="PTHR46319:SF3">
    <property type="entry name" value="ZINC FINGER FYVE DOMAIN-CONTAINING PROTEIN"/>
    <property type="match status" value="1"/>
</dbReference>
<organism evidence="7 8">
    <name type="scientific">Maudiozyma humilis</name>
    <name type="common">Sour dough yeast</name>
    <name type="synonym">Kazachstania humilis</name>
    <dbReference type="NCBI Taxonomy" id="51915"/>
    <lineage>
        <taxon>Eukaryota</taxon>
        <taxon>Fungi</taxon>
        <taxon>Dikarya</taxon>
        <taxon>Ascomycota</taxon>
        <taxon>Saccharomycotina</taxon>
        <taxon>Saccharomycetes</taxon>
        <taxon>Saccharomycetales</taxon>
        <taxon>Saccharomycetaceae</taxon>
        <taxon>Maudiozyma</taxon>
    </lineage>
</organism>
<dbReference type="PROSITE" id="PS50178">
    <property type="entry name" value="ZF_FYVE"/>
    <property type="match status" value="1"/>
</dbReference>
<feature type="compositionally biased region" description="Polar residues" evidence="5">
    <location>
        <begin position="200"/>
        <end position="210"/>
    </location>
</feature>
<feature type="domain" description="FYVE-type" evidence="6">
    <location>
        <begin position="569"/>
        <end position="638"/>
    </location>
</feature>
<dbReference type="Gene3D" id="3.30.40.10">
    <property type="entry name" value="Zinc/RING finger domain, C3HC4 (zinc finger)"/>
    <property type="match status" value="1"/>
</dbReference>
<comment type="caution">
    <text evidence="7">The sequence shown here is derived from an EMBL/GenBank/DDBJ whole genome shotgun (WGS) entry which is preliminary data.</text>
</comment>
<feature type="compositionally biased region" description="Low complexity" evidence="5">
    <location>
        <begin position="495"/>
        <end position="507"/>
    </location>
</feature>
<dbReference type="GO" id="GO:0008270">
    <property type="term" value="F:zinc ion binding"/>
    <property type="evidence" value="ECO:0007669"/>
    <property type="project" value="UniProtKB-KW"/>
</dbReference>
<name>A0AAV5S412_MAUHU</name>
<feature type="region of interest" description="Disordered" evidence="5">
    <location>
        <begin position="1"/>
        <end position="48"/>
    </location>
</feature>
<feature type="region of interest" description="Disordered" evidence="5">
    <location>
        <begin position="167"/>
        <end position="440"/>
    </location>
</feature>
<evidence type="ECO:0000256" key="3">
    <source>
        <dbReference type="ARBA" id="ARBA00022833"/>
    </source>
</evidence>
<dbReference type="SMART" id="SM00064">
    <property type="entry name" value="FYVE"/>
    <property type="match status" value="1"/>
</dbReference>
<feature type="compositionally biased region" description="Low complexity" evidence="5">
    <location>
        <begin position="275"/>
        <end position="284"/>
    </location>
</feature>
<feature type="compositionally biased region" description="Polar residues" evidence="5">
    <location>
        <begin position="308"/>
        <end position="319"/>
    </location>
</feature>
<evidence type="ECO:0000256" key="5">
    <source>
        <dbReference type="SAM" id="MobiDB-lite"/>
    </source>
</evidence>
<dbReference type="InterPro" id="IPR011011">
    <property type="entry name" value="Znf_FYVE_PHD"/>
</dbReference>
<dbReference type="EMBL" id="BTGD01000016">
    <property type="protein sequence ID" value="GMM57776.1"/>
    <property type="molecule type" value="Genomic_DNA"/>
</dbReference>
<dbReference type="PANTHER" id="PTHR46319">
    <property type="entry name" value="ZINC FINGER FYVE DOMAIN-CONTAINING PROTEIN"/>
    <property type="match status" value="1"/>
</dbReference>
<feature type="compositionally biased region" description="Low complexity" evidence="5">
    <location>
        <begin position="108"/>
        <end position="126"/>
    </location>
</feature>
<feature type="compositionally biased region" description="Polar residues" evidence="5">
    <location>
        <begin position="345"/>
        <end position="408"/>
    </location>
</feature>
<sequence>MSTHASFNTSRVSVTPTIPEEPEDLDRAAASAATGAASRSPATTAPLTFEKVVPRQATHSSLSMLSSLSLKSLIDARIAGGRSREPSVLPVPEQGIGAQTPFDDAAMVPPVQQQEEPEQLPLTEQQSHSQVAVSPTNSEQEAADEATELTTQALRKLSVLRIATQGIQQSAENSDAEEEGESYGSPDSSADEETLKMGRSESNFTATQVPAMQRARGQPRERGQLGKSSTDSSTDKTEQPSTESFKNDIAPQSREPLDGGMQQGPDAFPENIEKSSQQSLQSDSDSARQAVEVDSSTEVKDVPASIAAEQTKSQNQGAATNVHGPSANSSTSSMRAARNRDLPVQSMNMDNRSSAQFAQTNSRVQSQFTTAPEQRPQQQFTTAPEQRPQPQVTSPAHNPGISRTNVMTLTPRAFPPTPSANTPTPAPSHPPHAKTVKQISNPKKAMYVPAVLRNVQDTNLTAGDLRPIPERDDASSTTQVRPSEPTAQEYLAMFSSSSQHPPSQSQSNGLHSERDSARGSVHSNASSIYSAYKQRFYELLGGSTTNSRGQGGSNGHATRQPTRVHWVPDAERTNCAKCHTRFSLLERKHHCRHCGEIFCARDLPDMVYLNGEAHFCQLRQFGGGVLVKVCHACAVASEEYMQAIKQQKLQRLQEGMAPDENGTPRRGKGMSRAPARRRDSVAGSVPADWNWSSF</sequence>
<dbReference type="InterPro" id="IPR000306">
    <property type="entry name" value="Znf_FYVE"/>
</dbReference>
<keyword evidence="2 4" id="KW-0863">Zinc-finger</keyword>
<accession>A0AAV5S412</accession>
<keyword evidence="1" id="KW-0479">Metal-binding</keyword>
<gene>
    <name evidence="7" type="ORF">DAKH74_043920</name>
</gene>
<evidence type="ECO:0000256" key="2">
    <source>
        <dbReference type="ARBA" id="ARBA00022771"/>
    </source>
</evidence>
<evidence type="ECO:0000259" key="6">
    <source>
        <dbReference type="PROSITE" id="PS50178"/>
    </source>
</evidence>
<feature type="region of interest" description="Disordered" evidence="5">
    <location>
        <begin position="81"/>
        <end position="147"/>
    </location>
</feature>
<dbReference type="Proteomes" id="UP001377567">
    <property type="component" value="Unassembled WGS sequence"/>
</dbReference>
<evidence type="ECO:0000313" key="7">
    <source>
        <dbReference type="EMBL" id="GMM57776.1"/>
    </source>
</evidence>
<dbReference type="SUPFAM" id="SSF57903">
    <property type="entry name" value="FYVE/PHD zinc finger"/>
    <property type="match status" value="1"/>
</dbReference>
<evidence type="ECO:0000256" key="4">
    <source>
        <dbReference type="PROSITE-ProRule" id="PRU00091"/>
    </source>
</evidence>